<comment type="caution">
    <text evidence="2">The sequence shown here is derived from an EMBL/GenBank/DDBJ whole genome shotgun (WGS) entry which is preliminary data.</text>
</comment>
<evidence type="ECO:0000313" key="3">
    <source>
        <dbReference type="Proteomes" id="UP000461754"/>
    </source>
</evidence>
<accession>A0A7X2NFL9</accession>
<proteinExistence type="predicted"/>
<protein>
    <submittedName>
        <fullName evidence="2">DUF4422 domain-containing protein</fullName>
    </submittedName>
</protein>
<sequence>MASIQGRIQIIIATHKKYRMPDDPMYLPLHVGAEGKVDKQSNPLDLGYMKDNIGENISKKNSGYCELTGLYWAWKNLKSDYIGLVHYRRHFTDGTKPKNRFDSILTYQQIAPDLNKYRIFVPQKRHYYIETLASHYAHTHYIEQLDKTREIISEKYPDYLETFDQVIQQRSGYMFNMMIMCKEDLDRYCTWLFDILFELEKQIDSSQLSVFQQRYPGRISEIIFNVWLQYQVKTKQIDQAEIKELPYANMEKTNWFKKGGAFLKAKFFHKRYEGSF</sequence>
<organism evidence="2 3">
    <name type="scientific">Pseudoramibacter porci</name>
    <dbReference type="NCBI Taxonomy" id="2606631"/>
    <lineage>
        <taxon>Bacteria</taxon>
        <taxon>Bacillati</taxon>
        <taxon>Bacillota</taxon>
        <taxon>Clostridia</taxon>
        <taxon>Eubacteriales</taxon>
        <taxon>Eubacteriaceae</taxon>
        <taxon>Pseudoramibacter</taxon>
    </lineage>
</organism>
<keyword evidence="3" id="KW-1185">Reference proteome</keyword>
<name>A0A7X2NFL9_9FIRM</name>
<dbReference type="Pfam" id="PF14393">
    <property type="entry name" value="DUF4422"/>
    <property type="match status" value="1"/>
</dbReference>
<evidence type="ECO:0000259" key="1">
    <source>
        <dbReference type="Pfam" id="PF14393"/>
    </source>
</evidence>
<evidence type="ECO:0000313" key="2">
    <source>
        <dbReference type="EMBL" id="MSS19578.1"/>
    </source>
</evidence>
<dbReference type="InterPro" id="IPR025536">
    <property type="entry name" value="DUF4422"/>
</dbReference>
<reference evidence="2 3" key="1">
    <citation type="submission" date="2019-08" db="EMBL/GenBank/DDBJ databases">
        <title>In-depth cultivation of the pig gut microbiome towards novel bacterial diversity and tailored functional studies.</title>
        <authorList>
            <person name="Wylensek D."/>
            <person name="Hitch T.C.A."/>
            <person name="Clavel T."/>
        </authorList>
    </citation>
    <scope>NUCLEOTIDE SEQUENCE [LARGE SCALE GENOMIC DNA]</scope>
    <source>
        <strain evidence="2 3">RF-744-FAT-4</strain>
    </source>
</reference>
<feature type="domain" description="DUF4422" evidence="1">
    <location>
        <begin position="9"/>
        <end position="230"/>
    </location>
</feature>
<gene>
    <name evidence="2" type="ORF">FYJ52_04050</name>
</gene>
<dbReference type="EMBL" id="VUMO01000004">
    <property type="protein sequence ID" value="MSS19578.1"/>
    <property type="molecule type" value="Genomic_DNA"/>
</dbReference>
<dbReference type="RefSeq" id="WP_154575988.1">
    <property type="nucleotide sequence ID" value="NZ_VUMO01000004.1"/>
</dbReference>
<dbReference type="AlphaFoldDB" id="A0A7X2NFL9"/>
<dbReference type="Proteomes" id="UP000461754">
    <property type="component" value="Unassembled WGS sequence"/>
</dbReference>